<evidence type="ECO:0000256" key="1">
    <source>
        <dbReference type="ARBA" id="ARBA00009049"/>
    </source>
</evidence>
<dbReference type="EMBL" id="JFBX01000510">
    <property type="protein sequence ID" value="KXH37105.1"/>
    <property type="molecule type" value="Genomic_DNA"/>
</dbReference>
<dbReference type="PANTHER" id="PTHR12425:SF5">
    <property type="entry name" value="SYNEMBRYN"/>
    <property type="match status" value="1"/>
</dbReference>
<evidence type="ECO:0000256" key="4">
    <source>
        <dbReference type="SAM" id="MobiDB-lite"/>
    </source>
</evidence>
<dbReference type="GO" id="GO:0005737">
    <property type="term" value="C:cytoplasm"/>
    <property type="evidence" value="ECO:0007669"/>
    <property type="project" value="TreeGrafter"/>
</dbReference>
<dbReference type="PANTHER" id="PTHR12425">
    <property type="entry name" value="SYNEMBRYN"/>
    <property type="match status" value="1"/>
</dbReference>
<evidence type="ECO:0000256" key="3">
    <source>
        <dbReference type="ARBA" id="ARBA00023186"/>
    </source>
</evidence>
<protein>
    <submittedName>
        <fullName evidence="5">Guanine nucleotide exchange factor synembryn</fullName>
    </submittedName>
</protein>
<dbReference type="Pfam" id="PF10165">
    <property type="entry name" value="Ric8"/>
    <property type="match status" value="1"/>
</dbReference>
<evidence type="ECO:0000313" key="6">
    <source>
        <dbReference type="Proteomes" id="UP000070328"/>
    </source>
</evidence>
<dbReference type="Proteomes" id="UP000070328">
    <property type="component" value="Unassembled WGS sequence"/>
</dbReference>
<dbReference type="GO" id="GO:0005085">
    <property type="term" value="F:guanyl-nucleotide exchange factor activity"/>
    <property type="evidence" value="ECO:0007669"/>
    <property type="project" value="UniProtKB-KW"/>
</dbReference>
<keyword evidence="2" id="KW-0344">Guanine-nucleotide releasing factor</keyword>
<dbReference type="Gene3D" id="1.25.10.10">
    <property type="entry name" value="Leucine-rich Repeat Variant"/>
    <property type="match status" value="1"/>
</dbReference>
<keyword evidence="6" id="KW-1185">Reference proteome</keyword>
<dbReference type="AlphaFoldDB" id="A0A135SMK3"/>
<keyword evidence="3" id="KW-0143">Chaperone</keyword>
<reference evidence="5 6" key="1">
    <citation type="submission" date="2014-02" db="EMBL/GenBank/DDBJ databases">
        <title>The genome sequence of Colletotrichum simmondsii CBS122122.</title>
        <authorList>
            <person name="Baroncelli R."/>
            <person name="Thon M.R."/>
        </authorList>
    </citation>
    <scope>NUCLEOTIDE SEQUENCE [LARGE SCALE GENOMIC DNA]</scope>
    <source>
        <strain evidence="5 6">CBS122122</strain>
    </source>
</reference>
<gene>
    <name evidence="5" type="ORF">CSIM01_00167</name>
</gene>
<proteinExistence type="inferred from homology"/>
<comment type="similarity">
    <text evidence="1">Belongs to the synembryn family.</text>
</comment>
<dbReference type="GO" id="GO:0007186">
    <property type="term" value="P:G protein-coupled receptor signaling pathway"/>
    <property type="evidence" value="ECO:0007669"/>
    <property type="project" value="TreeGrafter"/>
</dbReference>
<evidence type="ECO:0000256" key="2">
    <source>
        <dbReference type="ARBA" id="ARBA00022658"/>
    </source>
</evidence>
<evidence type="ECO:0000313" key="5">
    <source>
        <dbReference type="EMBL" id="KXH37105.1"/>
    </source>
</evidence>
<accession>A0A135SMK3</accession>
<name>A0A135SMK3_9PEZI</name>
<dbReference type="OrthoDB" id="5585685at2759"/>
<dbReference type="InterPro" id="IPR016024">
    <property type="entry name" value="ARM-type_fold"/>
</dbReference>
<dbReference type="InterPro" id="IPR011989">
    <property type="entry name" value="ARM-like"/>
</dbReference>
<dbReference type="SUPFAM" id="SSF48371">
    <property type="entry name" value="ARM repeat"/>
    <property type="match status" value="1"/>
</dbReference>
<sequence length="518" mass="57856">MASKLKRMLSVKERRVCRKSSSPSFARPGSPKLRSVADPDYKHSSARRTMSQPLAMQANLAGPAKLEAVTALMKKLEDDLKKPTLLPHQRDAALEELKIYGRDPTNADPIFTPEGIEMLTRHAFVSPSNSTARAALRVLANTMLLNPKARQTFVDLGYEDQACRRLKNDSFDDEFLVSRVLFLTTYGTKIDLLALIQKHRLADIVIENLSKHQKRLGSSQTHVSADPMEDMALNETLKLLFNVSHFCPSEVGAFTGAIPHIIALLWKHDIPEDKPLDPPFNTLVNALLDLKLEDKDVQGALYPKTEPAKVADRFIEILDAALKAYPDNELEQLVTPLIGVLRRVHDGAPDGAKTSIRKKLLPTEQDRKEVLGRGTSLTSRLLRNSTNPLTPHLREAISHLLFDMSDKDASKFVENVGYGFASGFLFQNNIPIPASAAEAFSTGEEQRPVNPITGQFIDKEKHVELPEMTEEEKEREAERLYVLLKKTGVVDIQNPVEQAARSGQLHDFGDKRVEELDD</sequence>
<dbReference type="GO" id="GO:0001965">
    <property type="term" value="F:G-protein alpha-subunit binding"/>
    <property type="evidence" value="ECO:0007669"/>
    <property type="project" value="TreeGrafter"/>
</dbReference>
<organism evidence="5 6">
    <name type="scientific">Colletotrichum simmondsii</name>
    <dbReference type="NCBI Taxonomy" id="703756"/>
    <lineage>
        <taxon>Eukaryota</taxon>
        <taxon>Fungi</taxon>
        <taxon>Dikarya</taxon>
        <taxon>Ascomycota</taxon>
        <taxon>Pezizomycotina</taxon>
        <taxon>Sordariomycetes</taxon>
        <taxon>Hypocreomycetidae</taxon>
        <taxon>Glomerellales</taxon>
        <taxon>Glomerellaceae</taxon>
        <taxon>Colletotrichum</taxon>
        <taxon>Colletotrichum acutatum species complex</taxon>
    </lineage>
</organism>
<feature type="region of interest" description="Disordered" evidence="4">
    <location>
        <begin position="1"/>
        <end position="49"/>
    </location>
</feature>
<comment type="caution">
    <text evidence="5">The sequence shown here is derived from an EMBL/GenBank/DDBJ whole genome shotgun (WGS) entry which is preliminary data.</text>
</comment>
<dbReference type="InterPro" id="IPR019318">
    <property type="entry name" value="Gua_nucleotide_exch_fac_Ric8"/>
</dbReference>